<comment type="cofactor">
    <cofactor evidence="1">
        <name>Mg(2+)</name>
        <dbReference type="ChEBI" id="CHEBI:18420"/>
    </cofactor>
</comment>
<keyword evidence="8" id="KW-0460">Magnesium</keyword>
<dbReference type="Proteomes" id="UP001367676">
    <property type="component" value="Unassembled WGS sequence"/>
</dbReference>
<evidence type="ECO:0000256" key="2">
    <source>
        <dbReference type="ARBA" id="ARBA00006734"/>
    </source>
</evidence>
<dbReference type="GO" id="GO:0004662">
    <property type="term" value="F:CAAX-protein geranylgeranyltransferase activity"/>
    <property type="evidence" value="ECO:0007669"/>
    <property type="project" value="UniProtKB-EC"/>
</dbReference>
<dbReference type="GO" id="GO:0005953">
    <property type="term" value="C:CAAX-protein geranylgeranyltransferase complex"/>
    <property type="evidence" value="ECO:0007669"/>
    <property type="project" value="TreeGrafter"/>
</dbReference>
<dbReference type="AlphaFoldDB" id="A0AAN9TR29"/>
<keyword evidence="7" id="KW-0677">Repeat</keyword>
<dbReference type="PROSITE" id="PS51147">
    <property type="entry name" value="PFTA"/>
    <property type="match status" value="4"/>
</dbReference>
<evidence type="ECO:0000256" key="5">
    <source>
        <dbReference type="ARBA" id="ARBA00022602"/>
    </source>
</evidence>
<dbReference type="GO" id="GO:0005965">
    <property type="term" value="C:protein farnesyltransferase complex"/>
    <property type="evidence" value="ECO:0007669"/>
    <property type="project" value="TreeGrafter"/>
</dbReference>
<evidence type="ECO:0000313" key="16">
    <source>
        <dbReference type="Proteomes" id="UP001367676"/>
    </source>
</evidence>
<proteinExistence type="inferred from homology"/>
<evidence type="ECO:0000256" key="11">
    <source>
        <dbReference type="ARBA" id="ARBA00042436"/>
    </source>
</evidence>
<organism evidence="15 16">
    <name type="scientific">Parthenolecanium corni</name>
    <dbReference type="NCBI Taxonomy" id="536013"/>
    <lineage>
        <taxon>Eukaryota</taxon>
        <taxon>Metazoa</taxon>
        <taxon>Ecdysozoa</taxon>
        <taxon>Arthropoda</taxon>
        <taxon>Hexapoda</taxon>
        <taxon>Insecta</taxon>
        <taxon>Pterygota</taxon>
        <taxon>Neoptera</taxon>
        <taxon>Paraneoptera</taxon>
        <taxon>Hemiptera</taxon>
        <taxon>Sternorrhyncha</taxon>
        <taxon>Coccoidea</taxon>
        <taxon>Coccidae</taxon>
        <taxon>Parthenolecanium</taxon>
    </lineage>
</organism>
<evidence type="ECO:0000256" key="14">
    <source>
        <dbReference type="SAM" id="MobiDB-lite"/>
    </source>
</evidence>
<feature type="compositionally biased region" description="Basic and acidic residues" evidence="14">
    <location>
        <begin position="11"/>
        <end position="23"/>
    </location>
</feature>
<dbReference type="PANTHER" id="PTHR11129">
    <property type="entry name" value="PROTEIN FARNESYLTRANSFERASE ALPHA SUBUNIT/RAB GERANYLGERANYL TRANSFERASE ALPHA SUBUNIT"/>
    <property type="match status" value="1"/>
</dbReference>
<dbReference type="GO" id="GO:0004660">
    <property type="term" value="F:protein farnesyltransferase activity"/>
    <property type="evidence" value="ECO:0007669"/>
    <property type="project" value="UniProtKB-EC"/>
</dbReference>
<evidence type="ECO:0000256" key="13">
    <source>
        <dbReference type="ARBA" id="ARBA00043219"/>
    </source>
</evidence>
<accession>A0AAN9TR29</accession>
<evidence type="ECO:0000313" key="15">
    <source>
        <dbReference type="EMBL" id="KAK7603337.1"/>
    </source>
</evidence>
<feature type="compositionally biased region" description="Acidic residues" evidence="14">
    <location>
        <begin position="1"/>
        <end position="10"/>
    </location>
</feature>
<sequence length="327" mass="38674">MSSSSDEECSDYPRYRDRPEWKDVQPITQDDGEYPVVAIDYSDQYRDVYDYFRGIVARQEKSERALQLCTDALTLNPANYTVWHYRRQILKHLNSDLAKEIEYISDVIGEHPKNYQVWHHRRVIVDWHGDGSLECPFTEEMLRADAKNYHVWQHRQWALSKFKMFDGELEFTERLLEDDVRNNSVWNHRFFVLSSTKEQFSNVLADREIDFVITKLQIALYNESVWNYARGILLYCDSDGPKAKLLKFCNDIYGKGDHGEHSIYLFMFLADNSVEDIENGSGDTNTKLTLATKLYSELALKYDIIRTSYWNFVTQDLRRRFPSSMVE</sequence>
<evidence type="ECO:0000256" key="1">
    <source>
        <dbReference type="ARBA" id="ARBA00001946"/>
    </source>
</evidence>
<name>A0AAN9TR29_9HEMI</name>
<evidence type="ECO:0000256" key="8">
    <source>
        <dbReference type="ARBA" id="ARBA00022842"/>
    </source>
</evidence>
<dbReference type="Pfam" id="PF01239">
    <property type="entry name" value="PPTA"/>
    <property type="match status" value="4"/>
</dbReference>
<dbReference type="PANTHER" id="PTHR11129:SF1">
    <property type="entry name" value="PROTEIN FARNESYLTRANSFERASE_GERANYLGERANYLTRANSFERASE TYPE-1 SUBUNIT ALPHA"/>
    <property type="match status" value="1"/>
</dbReference>
<evidence type="ECO:0000256" key="12">
    <source>
        <dbReference type="ARBA" id="ARBA00043086"/>
    </source>
</evidence>
<evidence type="ECO:0000256" key="3">
    <source>
        <dbReference type="ARBA" id="ARBA00012700"/>
    </source>
</evidence>
<evidence type="ECO:0000256" key="7">
    <source>
        <dbReference type="ARBA" id="ARBA00022737"/>
    </source>
</evidence>
<dbReference type="EC" id="2.5.1.59" evidence="3"/>
<gene>
    <name evidence="15" type="ORF">V9T40_003336</name>
</gene>
<evidence type="ECO:0000256" key="9">
    <source>
        <dbReference type="ARBA" id="ARBA00040965"/>
    </source>
</evidence>
<comment type="similarity">
    <text evidence="2">Belongs to the protein prenyltransferase subunit alpha family.</text>
</comment>
<keyword evidence="5" id="KW-0637">Prenyltransferase</keyword>
<dbReference type="SUPFAM" id="SSF48439">
    <property type="entry name" value="Protein prenylyltransferase"/>
    <property type="match status" value="1"/>
</dbReference>
<keyword evidence="16" id="KW-1185">Reference proteome</keyword>
<evidence type="ECO:0000256" key="6">
    <source>
        <dbReference type="ARBA" id="ARBA00022679"/>
    </source>
</evidence>
<dbReference type="EMBL" id="JBBCAQ010000006">
    <property type="protein sequence ID" value="KAK7603337.1"/>
    <property type="molecule type" value="Genomic_DNA"/>
</dbReference>
<dbReference type="Gene3D" id="1.25.40.120">
    <property type="entry name" value="Protein prenylyltransferase"/>
    <property type="match status" value="1"/>
</dbReference>
<dbReference type="EC" id="2.5.1.58" evidence="4"/>
<evidence type="ECO:0000256" key="4">
    <source>
        <dbReference type="ARBA" id="ARBA00012702"/>
    </source>
</evidence>
<evidence type="ECO:0000256" key="10">
    <source>
        <dbReference type="ARBA" id="ARBA00041392"/>
    </source>
</evidence>
<feature type="region of interest" description="Disordered" evidence="14">
    <location>
        <begin position="1"/>
        <end position="27"/>
    </location>
</feature>
<dbReference type="InterPro" id="IPR002088">
    <property type="entry name" value="Prenyl_trans_a"/>
</dbReference>
<keyword evidence="6" id="KW-0808">Transferase</keyword>
<comment type="caution">
    <text evidence="15">The sequence shown here is derived from an EMBL/GenBank/DDBJ whole genome shotgun (WGS) entry which is preliminary data.</text>
</comment>
<reference evidence="15 16" key="1">
    <citation type="submission" date="2024-03" db="EMBL/GenBank/DDBJ databases">
        <title>Adaptation during the transition from Ophiocordyceps entomopathogen to insect associate is accompanied by gene loss and intensified selection.</title>
        <authorList>
            <person name="Ward C.M."/>
            <person name="Onetto C.A."/>
            <person name="Borneman A.R."/>
        </authorList>
    </citation>
    <scope>NUCLEOTIDE SEQUENCE [LARGE SCALE GENOMIC DNA]</scope>
    <source>
        <strain evidence="15">AWRI1</strain>
        <tissue evidence="15">Single Adult Female</tissue>
    </source>
</reference>
<protein>
    <recommendedName>
        <fullName evidence="9">Protein farnesyltransferase/geranylgeranyltransferase type-1 subunit alpha</fullName>
        <ecNumber evidence="4">2.5.1.58</ecNumber>
        <ecNumber evidence="3">2.5.1.59</ecNumber>
    </recommendedName>
    <alternativeName>
        <fullName evidence="12">CAAX farnesyltransferase subunit alpha</fullName>
    </alternativeName>
    <alternativeName>
        <fullName evidence="11">FTase-alpha</fullName>
    </alternativeName>
    <alternativeName>
        <fullName evidence="10">Ras proteins prenyltransferase subunit alpha</fullName>
    </alternativeName>
    <alternativeName>
        <fullName evidence="13">Type I protein geranyl-geranyltransferase subunit alpha</fullName>
    </alternativeName>
</protein>